<feature type="domain" description="SPOR" evidence="3">
    <location>
        <begin position="134"/>
        <end position="213"/>
    </location>
</feature>
<keyword evidence="2" id="KW-1133">Transmembrane helix</keyword>
<dbReference type="InterPro" id="IPR052521">
    <property type="entry name" value="Cell_div_SPOR-domain"/>
</dbReference>
<dbReference type="Gene3D" id="3.30.70.1070">
    <property type="entry name" value="Sporulation related repeat"/>
    <property type="match status" value="1"/>
</dbReference>
<dbReference type="PANTHER" id="PTHR38687">
    <property type="entry name" value="CELL DIVISION PROTEIN DEDD-RELATED"/>
    <property type="match status" value="1"/>
</dbReference>
<evidence type="ECO:0000313" key="5">
    <source>
        <dbReference type="Proteomes" id="UP000318542"/>
    </source>
</evidence>
<dbReference type="SUPFAM" id="SSF110997">
    <property type="entry name" value="Sporulation related repeat"/>
    <property type="match status" value="1"/>
</dbReference>
<dbReference type="Pfam" id="PF05036">
    <property type="entry name" value="SPOR"/>
    <property type="match status" value="1"/>
</dbReference>
<organism evidence="4 5">
    <name type="scientific">Tepidimonas thermarum</name>
    <dbReference type="NCBI Taxonomy" id="335431"/>
    <lineage>
        <taxon>Bacteria</taxon>
        <taxon>Pseudomonadati</taxon>
        <taxon>Pseudomonadota</taxon>
        <taxon>Betaproteobacteria</taxon>
        <taxon>Burkholderiales</taxon>
        <taxon>Tepidimonas</taxon>
    </lineage>
</organism>
<keyword evidence="5" id="KW-1185">Reference proteome</keyword>
<dbReference type="GO" id="GO:0051301">
    <property type="term" value="P:cell division"/>
    <property type="evidence" value="ECO:0007669"/>
    <property type="project" value="UniProtKB-KW"/>
</dbReference>
<sequence length="214" mass="22684">MAPSPVSSPARRGQRGGTLLGFMLGLVVGIGAALAVAVYVTKVPIPLVDRGVQRKPTQPETEAQRLRQWNPNAGLSAAKPEGAPSAANEPPANASEPARSSAPAEAADPIAELIRQRTASAQPAAGQAAAGDAPVDPFQYFVQVGAFRSAEEAEAQRARLALQGFDAKVSEREQAGQRMYRVRLGPFGNKVDAEVMQERLRAKQIETALVRVQR</sequence>
<dbReference type="InterPro" id="IPR007730">
    <property type="entry name" value="SPOR-like_dom"/>
</dbReference>
<accession>A0A554X3J2</accession>
<feature type="compositionally biased region" description="Low complexity" evidence="1">
    <location>
        <begin position="80"/>
        <end position="106"/>
    </location>
</feature>
<dbReference type="RefSeq" id="WP_143901459.1">
    <property type="nucleotide sequence ID" value="NZ_VJOL01000013.1"/>
</dbReference>
<reference evidence="4 5" key="1">
    <citation type="submission" date="2019-07" db="EMBL/GenBank/DDBJ databases">
        <title>Tepidimonas thermarum AA-1 draft genome.</title>
        <authorList>
            <person name="Da Costa M.S."/>
            <person name="Froufe H.J.C."/>
            <person name="Egas C."/>
            <person name="Albuquerque L."/>
        </authorList>
    </citation>
    <scope>NUCLEOTIDE SEQUENCE [LARGE SCALE GENOMIC DNA]</scope>
    <source>
        <strain evidence="4 5">AA-1</strain>
    </source>
</reference>
<evidence type="ECO:0000259" key="3">
    <source>
        <dbReference type="PROSITE" id="PS51724"/>
    </source>
</evidence>
<dbReference type="GO" id="GO:0042834">
    <property type="term" value="F:peptidoglycan binding"/>
    <property type="evidence" value="ECO:0007669"/>
    <property type="project" value="InterPro"/>
</dbReference>
<dbReference type="EMBL" id="VJOL01000013">
    <property type="protein sequence ID" value="TSE30409.1"/>
    <property type="molecule type" value="Genomic_DNA"/>
</dbReference>
<evidence type="ECO:0000256" key="2">
    <source>
        <dbReference type="SAM" id="Phobius"/>
    </source>
</evidence>
<dbReference type="OrthoDB" id="7063246at2"/>
<keyword evidence="2" id="KW-0472">Membrane</keyword>
<name>A0A554X3J2_9BURK</name>
<gene>
    <name evidence="4" type="primary">ftsN_2</name>
    <name evidence="4" type="ORF">Tther_00958</name>
</gene>
<dbReference type="PROSITE" id="PS51724">
    <property type="entry name" value="SPOR"/>
    <property type="match status" value="1"/>
</dbReference>
<evidence type="ECO:0000256" key="1">
    <source>
        <dbReference type="SAM" id="MobiDB-lite"/>
    </source>
</evidence>
<protein>
    <submittedName>
        <fullName evidence="4">Cell division protein FtsN</fullName>
    </submittedName>
</protein>
<proteinExistence type="predicted"/>
<keyword evidence="4" id="KW-0132">Cell division</keyword>
<comment type="caution">
    <text evidence="4">The sequence shown here is derived from an EMBL/GenBank/DDBJ whole genome shotgun (WGS) entry which is preliminary data.</text>
</comment>
<keyword evidence="2" id="KW-0812">Transmembrane</keyword>
<evidence type="ECO:0000313" key="4">
    <source>
        <dbReference type="EMBL" id="TSE30409.1"/>
    </source>
</evidence>
<dbReference type="AlphaFoldDB" id="A0A554X3J2"/>
<dbReference type="InterPro" id="IPR036680">
    <property type="entry name" value="SPOR-like_sf"/>
</dbReference>
<feature type="transmembrane region" description="Helical" evidence="2">
    <location>
        <begin position="20"/>
        <end position="40"/>
    </location>
</feature>
<feature type="region of interest" description="Disordered" evidence="1">
    <location>
        <begin position="73"/>
        <end position="106"/>
    </location>
</feature>
<keyword evidence="4" id="KW-0131">Cell cycle</keyword>
<dbReference type="PANTHER" id="PTHR38687:SF2">
    <property type="entry name" value="CELL DIVISION PROTEIN FTSN"/>
    <property type="match status" value="1"/>
</dbReference>
<dbReference type="Proteomes" id="UP000318542">
    <property type="component" value="Unassembled WGS sequence"/>
</dbReference>